<dbReference type="OrthoDB" id="3232131at2"/>
<dbReference type="InterPro" id="IPR001845">
    <property type="entry name" value="HTH_ArsR_DNA-bd_dom"/>
</dbReference>
<evidence type="ECO:0000259" key="1">
    <source>
        <dbReference type="PROSITE" id="PS50987"/>
    </source>
</evidence>
<sequence>MTRSVDHSAAADTTKRLTGFMSSLDRSMPRLTTGPDLSVVGRALADTSRSQMLTGLLTGTAWTVGELASYAGVARSTASEHVGHLSAAGLVRLVRQGRHTYVSLAGPEVAAALESLSLIAPDRPPVASLRGQRHARELAAGRTCYRHLAGAIGVRFADHLLDGAFIDEASQLTHEGCQWFIARGIDITADVGNELIRPCMDWTERRPHLAGTLMDRVTAHALAHDWIVRTSHPRSVRLTDEGERQMFSR</sequence>
<dbReference type="GO" id="GO:0046686">
    <property type="term" value="P:response to cadmium ion"/>
    <property type="evidence" value="ECO:0007669"/>
    <property type="project" value="TreeGrafter"/>
</dbReference>
<dbReference type="GO" id="GO:0010288">
    <property type="term" value="P:response to lead ion"/>
    <property type="evidence" value="ECO:0007669"/>
    <property type="project" value="TreeGrafter"/>
</dbReference>
<reference evidence="2 3" key="1">
    <citation type="submission" date="2019-06" db="EMBL/GenBank/DDBJ databases">
        <title>Sequencing the genomes of 1000 actinobacteria strains.</title>
        <authorList>
            <person name="Klenk H.-P."/>
        </authorList>
    </citation>
    <scope>NUCLEOTIDE SEQUENCE [LARGE SCALE GENOMIC DNA]</scope>
    <source>
        <strain evidence="2 3">DSM 19560</strain>
    </source>
</reference>
<dbReference type="Pfam" id="PF12840">
    <property type="entry name" value="HTH_20"/>
    <property type="match status" value="1"/>
</dbReference>
<dbReference type="InterPro" id="IPR052543">
    <property type="entry name" value="HTH_Metal-responsive_Reg"/>
</dbReference>
<dbReference type="SUPFAM" id="SSF46785">
    <property type="entry name" value="Winged helix' DNA-binding domain"/>
    <property type="match status" value="1"/>
</dbReference>
<evidence type="ECO:0000313" key="3">
    <source>
        <dbReference type="Proteomes" id="UP000318297"/>
    </source>
</evidence>
<evidence type="ECO:0000313" key="2">
    <source>
        <dbReference type="EMBL" id="TWE10511.1"/>
    </source>
</evidence>
<dbReference type="PANTHER" id="PTHR39168">
    <property type="entry name" value="TRANSCRIPTIONAL REGULATOR-RELATED"/>
    <property type="match status" value="1"/>
</dbReference>
<dbReference type="PANTHER" id="PTHR39168:SF2">
    <property type="entry name" value="HTH-TYPE TRANSCRIPTIONAL REGULATOR CMTR"/>
    <property type="match status" value="1"/>
</dbReference>
<protein>
    <submittedName>
        <fullName evidence="2">ArsR family transcriptional regulator</fullName>
    </submittedName>
</protein>
<feature type="domain" description="HTH arsR-type" evidence="1">
    <location>
        <begin position="29"/>
        <end position="124"/>
    </location>
</feature>
<dbReference type="InterPro" id="IPR036388">
    <property type="entry name" value="WH-like_DNA-bd_sf"/>
</dbReference>
<name>A0A561E4K4_9MICO</name>
<dbReference type="AlphaFoldDB" id="A0A561E4K4"/>
<keyword evidence="3" id="KW-1185">Reference proteome</keyword>
<organism evidence="2 3">
    <name type="scientific">Rudaeicoccus suwonensis</name>
    <dbReference type="NCBI Taxonomy" id="657409"/>
    <lineage>
        <taxon>Bacteria</taxon>
        <taxon>Bacillati</taxon>
        <taxon>Actinomycetota</taxon>
        <taxon>Actinomycetes</taxon>
        <taxon>Micrococcales</taxon>
        <taxon>Dermacoccaceae</taxon>
        <taxon>Rudaeicoccus</taxon>
    </lineage>
</organism>
<dbReference type="GO" id="GO:0003700">
    <property type="term" value="F:DNA-binding transcription factor activity"/>
    <property type="evidence" value="ECO:0007669"/>
    <property type="project" value="InterPro"/>
</dbReference>
<dbReference type="PROSITE" id="PS50987">
    <property type="entry name" value="HTH_ARSR_2"/>
    <property type="match status" value="1"/>
</dbReference>
<dbReference type="Proteomes" id="UP000318297">
    <property type="component" value="Unassembled WGS sequence"/>
</dbReference>
<dbReference type="InterPro" id="IPR011991">
    <property type="entry name" value="ArsR-like_HTH"/>
</dbReference>
<dbReference type="GO" id="GO:0097063">
    <property type="term" value="F:cadmium ion sensor activity"/>
    <property type="evidence" value="ECO:0007669"/>
    <property type="project" value="TreeGrafter"/>
</dbReference>
<dbReference type="SMART" id="SM00418">
    <property type="entry name" value="HTH_ARSR"/>
    <property type="match status" value="1"/>
</dbReference>
<dbReference type="GO" id="GO:0003677">
    <property type="term" value="F:DNA binding"/>
    <property type="evidence" value="ECO:0007669"/>
    <property type="project" value="TreeGrafter"/>
</dbReference>
<dbReference type="InterPro" id="IPR036390">
    <property type="entry name" value="WH_DNA-bd_sf"/>
</dbReference>
<dbReference type="Gene3D" id="1.10.10.10">
    <property type="entry name" value="Winged helix-like DNA-binding domain superfamily/Winged helix DNA-binding domain"/>
    <property type="match status" value="1"/>
</dbReference>
<dbReference type="GO" id="GO:0032791">
    <property type="term" value="F:lead ion binding"/>
    <property type="evidence" value="ECO:0007669"/>
    <property type="project" value="TreeGrafter"/>
</dbReference>
<comment type="caution">
    <text evidence="2">The sequence shown here is derived from an EMBL/GenBank/DDBJ whole genome shotgun (WGS) entry which is preliminary data.</text>
</comment>
<dbReference type="CDD" id="cd00090">
    <property type="entry name" value="HTH_ARSR"/>
    <property type="match status" value="1"/>
</dbReference>
<gene>
    <name evidence="2" type="ORF">BKA23_2880</name>
</gene>
<accession>A0A561E4K4</accession>
<proteinExistence type="predicted"/>
<dbReference type="EMBL" id="VIVQ01000002">
    <property type="protein sequence ID" value="TWE10511.1"/>
    <property type="molecule type" value="Genomic_DNA"/>
</dbReference>